<dbReference type="PROSITE" id="PS00087">
    <property type="entry name" value="SOD_CU_ZN_1"/>
    <property type="match status" value="1"/>
</dbReference>
<sequence>MNKKPILAVAVFNSGKIKGVVHFIEDLKNDTVIINIQLSGLNKNSLHGFHVHESGDLTDQCTSMCAHFNPYNKNHGCPGAKERHVGDLGNLVTDKNGTAYYTTADDVIKLRGSKANIIGRGLIIHADPDDCGEGGYSDSLTTGHAGKRIACAVIGYAKENFVC</sequence>
<dbReference type="Gene3D" id="2.60.40.200">
    <property type="entry name" value="Superoxide dismutase, copper/zinc binding domain"/>
    <property type="match status" value="1"/>
</dbReference>
<dbReference type="PRINTS" id="PR00068">
    <property type="entry name" value="CUZNDISMTASE"/>
</dbReference>
<dbReference type="GO" id="GO:0006801">
    <property type="term" value="P:superoxide metabolic process"/>
    <property type="evidence" value="ECO:0007669"/>
    <property type="project" value="InterPro"/>
</dbReference>
<dbReference type="EMBL" id="MN739616">
    <property type="protein sequence ID" value="QHT16156.1"/>
    <property type="molecule type" value="Genomic_DNA"/>
</dbReference>
<dbReference type="PANTHER" id="PTHR10003">
    <property type="entry name" value="SUPEROXIDE DISMUTASE CU-ZN -RELATED"/>
    <property type="match status" value="1"/>
</dbReference>
<dbReference type="GO" id="GO:0005507">
    <property type="term" value="F:copper ion binding"/>
    <property type="evidence" value="ECO:0007669"/>
    <property type="project" value="InterPro"/>
</dbReference>
<reference evidence="2" key="1">
    <citation type="journal article" date="2020" name="Nature">
        <title>Giant virus diversity and host interactions through global metagenomics.</title>
        <authorList>
            <person name="Schulz F."/>
            <person name="Roux S."/>
            <person name="Paez-Espino D."/>
            <person name="Jungbluth S."/>
            <person name="Walsh D.A."/>
            <person name="Denef V.J."/>
            <person name="McMahon K.D."/>
            <person name="Konstantinidis K.T."/>
            <person name="Eloe-Fadrosh E.A."/>
            <person name="Kyrpides N.C."/>
            <person name="Woyke T."/>
        </authorList>
    </citation>
    <scope>NUCLEOTIDE SEQUENCE</scope>
    <source>
        <strain evidence="2">GVMAG-M-3300023174-182</strain>
    </source>
</reference>
<protein>
    <recommendedName>
        <fullName evidence="1">Superoxide dismutase copper/zinc binding domain-containing protein</fullName>
    </recommendedName>
</protein>
<dbReference type="AlphaFoldDB" id="A0A6C0DGU1"/>
<accession>A0A6C0DGU1</accession>
<proteinExistence type="predicted"/>
<dbReference type="InterPro" id="IPR024134">
    <property type="entry name" value="SOD_Cu/Zn_/chaperone"/>
</dbReference>
<dbReference type="SUPFAM" id="SSF49329">
    <property type="entry name" value="Cu,Zn superoxide dismutase-like"/>
    <property type="match status" value="1"/>
</dbReference>
<evidence type="ECO:0000313" key="2">
    <source>
        <dbReference type="EMBL" id="QHT16156.1"/>
    </source>
</evidence>
<dbReference type="InterPro" id="IPR018152">
    <property type="entry name" value="SOD_Cu/Zn_BS"/>
</dbReference>
<feature type="domain" description="Superoxide dismutase copper/zinc binding" evidence="1">
    <location>
        <begin position="17"/>
        <end position="154"/>
    </location>
</feature>
<dbReference type="InterPro" id="IPR001424">
    <property type="entry name" value="SOD_Cu_Zn_dom"/>
</dbReference>
<name>A0A6C0DGU1_9ZZZZ</name>
<dbReference type="PROSITE" id="PS00332">
    <property type="entry name" value="SOD_CU_ZN_2"/>
    <property type="match status" value="1"/>
</dbReference>
<dbReference type="InterPro" id="IPR036423">
    <property type="entry name" value="SOD-like_Cu/Zn_dom_sf"/>
</dbReference>
<evidence type="ECO:0000259" key="1">
    <source>
        <dbReference type="Pfam" id="PF00080"/>
    </source>
</evidence>
<organism evidence="2">
    <name type="scientific">viral metagenome</name>
    <dbReference type="NCBI Taxonomy" id="1070528"/>
    <lineage>
        <taxon>unclassified sequences</taxon>
        <taxon>metagenomes</taxon>
        <taxon>organismal metagenomes</taxon>
    </lineage>
</organism>
<dbReference type="Pfam" id="PF00080">
    <property type="entry name" value="Sod_Cu"/>
    <property type="match status" value="1"/>
</dbReference>
<dbReference type="CDD" id="cd00305">
    <property type="entry name" value="Cu-Zn_Superoxide_Dismutase"/>
    <property type="match status" value="1"/>
</dbReference>